<organism evidence="1 2">
    <name type="scientific">Dolichospermum flos-aquae LEGE 04289</name>
    <dbReference type="NCBI Taxonomy" id="1828708"/>
    <lineage>
        <taxon>Bacteria</taxon>
        <taxon>Bacillati</taxon>
        <taxon>Cyanobacteriota</taxon>
        <taxon>Cyanophyceae</taxon>
        <taxon>Nostocales</taxon>
        <taxon>Aphanizomenonaceae</taxon>
        <taxon>Dolichospermum</taxon>
    </lineage>
</organism>
<name>A0ACC5Q5V0_DOLFA</name>
<comment type="caution">
    <text evidence="1">The sequence shown here is derived from an EMBL/GenBank/DDBJ whole genome shotgun (WGS) entry which is preliminary data.</text>
</comment>
<gene>
    <name evidence="1" type="ORF">IQ222_17260</name>
</gene>
<evidence type="ECO:0000313" key="2">
    <source>
        <dbReference type="Proteomes" id="UP000597867"/>
    </source>
</evidence>
<accession>A0ACC5Q5V0</accession>
<dbReference type="Proteomes" id="UP000597867">
    <property type="component" value="Unassembled WGS sequence"/>
</dbReference>
<dbReference type="EMBL" id="JADEWF010000073">
    <property type="protein sequence ID" value="MBE9220494.1"/>
    <property type="molecule type" value="Genomic_DNA"/>
</dbReference>
<protein>
    <submittedName>
        <fullName evidence="1">Uncharacterized protein</fullName>
    </submittedName>
</protein>
<keyword evidence="2" id="KW-1185">Reference proteome</keyword>
<reference evidence="1" key="1">
    <citation type="submission" date="2020-10" db="EMBL/GenBank/DDBJ databases">
        <authorList>
            <person name="Castelo-Branco R."/>
            <person name="Eusebio N."/>
            <person name="Adriana R."/>
            <person name="Vieira A."/>
            <person name="Brugerolle De Fraissinette N."/>
            <person name="Rezende De Castro R."/>
            <person name="Schneider M.P."/>
            <person name="Vasconcelos V."/>
            <person name="Leao P.N."/>
        </authorList>
    </citation>
    <scope>NUCLEOTIDE SEQUENCE</scope>
    <source>
        <strain evidence="1">LEGE 04289</strain>
    </source>
</reference>
<evidence type="ECO:0000313" key="1">
    <source>
        <dbReference type="EMBL" id="MBE9220494.1"/>
    </source>
</evidence>
<proteinExistence type="predicted"/>
<sequence>MPEVVYYYVTLACRPQEFSTVAATQFGSGWPWLIIMLQVMKTPKAENPFAHGKFNIVTDYLLSNT</sequence>